<comment type="caution">
    <text evidence="1">The sequence shown here is derived from an EMBL/GenBank/DDBJ whole genome shotgun (WGS) entry which is preliminary data.</text>
</comment>
<proteinExistence type="predicted"/>
<evidence type="ECO:0000313" key="1">
    <source>
        <dbReference type="EMBL" id="KGB20954.1"/>
    </source>
</evidence>
<reference evidence="1 2" key="1">
    <citation type="submission" date="2014-06" db="EMBL/GenBank/DDBJ databases">
        <title>Functional and comparative genomic analyses of the Drosophila gut microbiota identify candidate symbiosis factors.</title>
        <authorList>
            <person name="Newell P.D."/>
            <person name="Chaston J.M."/>
            <person name="Douglas A.E."/>
        </authorList>
    </citation>
    <scope>NUCLEOTIDE SEQUENCE [LARGE SCALE GENOMIC DNA]</scope>
    <source>
        <strain evidence="1 2">DmCS_006</strain>
    </source>
</reference>
<gene>
    <name evidence="1" type="ORF">AtDm6_3319</name>
</gene>
<name>A0A094YJZ5_9PROT</name>
<protein>
    <submittedName>
        <fullName evidence="1">Uncharacterized protein</fullName>
    </submittedName>
</protein>
<dbReference type="STRING" id="104102.AtDm6_3319"/>
<dbReference type="AlphaFoldDB" id="A0A094YJZ5"/>
<sequence length="283" mass="30723">MCCLSDSAPQRDVSLTLDAALFFFRIPMQRKLGCRPAERRAGQPRLSGLRMMARKAPARLVRDHVDPAPLLLGNDRVGDCTSVGLANHIRATAALAGFQVAVTEQDALRFYSLSTGYDPSRPVTDQGGMEVDVLACAGRTGYGLATQTFYPLWGTAEEGDFNTLRLIVAGLGAAYVGVQLALADQAPGVWDTLTPGDQRPGSWGGHCVLVWDYAGTADDELVTLLTWGTRQKCTWRWLRSRLMEVHGVLWPQLMLPGGLYPTGDDLEKLRAENAAFLGAVLSC</sequence>
<dbReference type="Proteomes" id="UP000029448">
    <property type="component" value="Unassembled WGS sequence"/>
</dbReference>
<accession>A0A094YJZ5</accession>
<keyword evidence="2" id="KW-1185">Reference proteome</keyword>
<dbReference type="PATRIC" id="fig|104102.7.peg.3275"/>
<evidence type="ECO:0000313" key="2">
    <source>
        <dbReference type="Proteomes" id="UP000029448"/>
    </source>
</evidence>
<dbReference type="EMBL" id="JOKM01000106">
    <property type="protein sequence ID" value="KGB20954.1"/>
    <property type="molecule type" value="Genomic_DNA"/>
</dbReference>
<organism evidence="1 2">
    <name type="scientific">Acetobacter tropicalis</name>
    <dbReference type="NCBI Taxonomy" id="104102"/>
    <lineage>
        <taxon>Bacteria</taxon>
        <taxon>Pseudomonadati</taxon>
        <taxon>Pseudomonadota</taxon>
        <taxon>Alphaproteobacteria</taxon>
        <taxon>Acetobacterales</taxon>
        <taxon>Acetobacteraceae</taxon>
        <taxon>Acetobacter</taxon>
    </lineage>
</organism>